<accession>G0QV32</accession>
<proteinExistence type="predicted"/>
<keyword evidence="2" id="KW-0378">Hydrolase</keyword>
<evidence type="ECO:0000256" key="1">
    <source>
        <dbReference type="SAM" id="Coils"/>
    </source>
</evidence>
<protein>
    <submittedName>
        <fullName evidence="2">Ubiquitin carboxyl-terminal hydrolase family protein, putative</fullName>
    </submittedName>
</protein>
<reference evidence="2 3" key="1">
    <citation type="submission" date="2011-07" db="EMBL/GenBank/DDBJ databases">
        <authorList>
            <person name="Coyne R."/>
            <person name="Brami D."/>
            <person name="Johnson J."/>
            <person name="Hostetler J."/>
            <person name="Hannick L."/>
            <person name="Clark T."/>
            <person name="Cassidy-Hanley D."/>
            <person name="Inman J."/>
        </authorList>
    </citation>
    <scope>NUCLEOTIDE SEQUENCE [LARGE SCALE GENOMIC DNA]</scope>
    <source>
        <strain evidence="2 3">G5</strain>
    </source>
</reference>
<evidence type="ECO:0000313" key="2">
    <source>
        <dbReference type="EMBL" id="EGR30925.1"/>
    </source>
</evidence>
<dbReference type="eggNOG" id="KOG1863">
    <property type="taxonomic scope" value="Eukaryota"/>
</dbReference>
<sequence length="564" mass="67509">MNKYLIIQLNIFIFSNKDLIIKDQEIYHLSNWIYFEKKKDNLLYQFCIQNKGRLPIRLNIFYKGKLNQIMVYNDSLLKELKQKLSDEFSIESNKIYLTTHNIKQDLNDFSIDDQQLQFLKIIDEYEIILQELDQQYQDNSKQKVAKQQEKQEQQIIQGLVSILVQNSDENGINRLFIDYKSMNLQQLFDYLKEQFKAQDQQRRLRKLENNQLYYQNEYCLSLEELGYAEGGVRLQFERGEIPVSGNIPIKIINQSSYSQQNKFNTIEVILSVDKTIEDIKIFACQQLNLEPNNHKLYKTDWLEDPIQLLNNEKQIIRNSMFKQQEVLVLRDILSPISKEFKKFSIFLCQSQDIYDLKSVGDIKLKEDESIKQLKEMIMSIPDNYKYLRIMDIKKDSTLGQIHKENDKQVKKCIFSTNNIAVQILDNEDTLKTNDILLHLKKRNCMKREYENTNIEIILSFQKQQVLTVEFLKQIIAEKIKLGENQFDIAKYFNYEFQWQEIKQEIQESQDNSNNNKSKSLKQINLKKPPYLIKDQGFYIQSFIFNIIKIRYNFLQNKIRKSWQQ</sequence>
<feature type="coiled-coil region" evidence="1">
    <location>
        <begin position="122"/>
        <end position="149"/>
    </location>
</feature>
<dbReference type="InParanoid" id="G0QV32"/>
<dbReference type="RefSeq" id="XP_004032512.1">
    <property type="nucleotide sequence ID" value="XM_004032464.1"/>
</dbReference>
<dbReference type="EMBL" id="GL983930">
    <property type="protein sequence ID" value="EGR30925.1"/>
    <property type="molecule type" value="Genomic_DNA"/>
</dbReference>
<dbReference type="STRING" id="857967.G0QV32"/>
<dbReference type="Proteomes" id="UP000008983">
    <property type="component" value="Unassembled WGS sequence"/>
</dbReference>
<name>G0QV32_ICHMU</name>
<keyword evidence="3" id="KW-1185">Reference proteome</keyword>
<dbReference type="GO" id="GO:0016787">
    <property type="term" value="F:hydrolase activity"/>
    <property type="evidence" value="ECO:0007669"/>
    <property type="project" value="UniProtKB-KW"/>
</dbReference>
<organism evidence="2 3">
    <name type="scientific">Ichthyophthirius multifiliis</name>
    <name type="common">White spot disease agent</name>
    <name type="synonym">Ich</name>
    <dbReference type="NCBI Taxonomy" id="5932"/>
    <lineage>
        <taxon>Eukaryota</taxon>
        <taxon>Sar</taxon>
        <taxon>Alveolata</taxon>
        <taxon>Ciliophora</taxon>
        <taxon>Intramacronucleata</taxon>
        <taxon>Oligohymenophorea</taxon>
        <taxon>Hymenostomatida</taxon>
        <taxon>Ophryoglenina</taxon>
        <taxon>Ichthyophthirius</taxon>
    </lineage>
</organism>
<evidence type="ECO:0000313" key="3">
    <source>
        <dbReference type="Proteomes" id="UP000008983"/>
    </source>
</evidence>
<keyword evidence="1" id="KW-0175">Coiled coil</keyword>
<gene>
    <name evidence="2" type="ORF">IMG5_120900</name>
</gene>
<feature type="coiled-coil region" evidence="1">
    <location>
        <begin position="190"/>
        <end position="217"/>
    </location>
</feature>
<dbReference type="GeneID" id="14907046"/>
<dbReference type="AlphaFoldDB" id="G0QV32"/>